<dbReference type="SUPFAM" id="SSF46938">
    <property type="entry name" value="CRAL/TRIO N-terminal domain"/>
    <property type="match status" value="1"/>
</dbReference>
<protein>
    <recommendedName>
        <fullName evidence="5">CRAL-TRIO domain-containing protein</fullName>
    </recommendedName>
</protein>
<comment type="caution">
    <text evidence="3">The sequence shown here is derived from an EMBL/GenBank/DDBJ whole genome shotgun (WGS) entry which is preliminary data.</text>
</comment>
<dbReference type="Proteomes" id="UP000298416">
    <property type="component" value="Unassembled WGS sequence"/>
</dbReference>
<dbReference type="Pfam" id="PF00650">
    <property type="entry name" value="CRAL_TRIO"/>
    <property type="match status" value="1"/>
</dbReference>
<dbReference type="Gene3D" id="3.40.525.10">
    <property type="entry name" value="CRAL-TRIO lipid binding domain"/>
    <property type="match status" value="1"/>
</dbReference>
<proteinExistence type="predicted"/>
<dbReference type="SMART" id="SM00516">
    <property type="entry name" value="SEC14"/>
    <property type="match status" value="1"/>
</dbReference>
<dbReference type="InterPro" id="IPR011074">
    <property type="entry name" value="CRAL/TRIO_N_dom"/>
</dbReference>
<sequence length="207" mass="23400">MSSYLEAGASKPPSDEEKKVRTIRALVESQDISNKDFSDETVRRFLRARNLDVEKGSSMLVKYLQWRREFVPNGHFNREDVIVTGVLLNTLYLQGYDRISRPILVVLAGNHKHVSNIDDFKRYAVYAVDKVCSRLPPGQEKFVVIVDMKGYGYANNDVRAFIAALSILQIAFLESKNLKAVMGQDIDESQLPELYGGKLKLVSIVNS</sequence>
<organism evidence="3">
    <name type="scientific">Salvia splendens</name>
    <name type="common">Scarlet sage</name>
    <dbReference type="NCBI Taxonomy" id="180675"/>
    <lineage>
        <taxon>Eukaryota</taxon>
        <taxon>Viridiplantae</taxon>
        <taxon>Streptophyta</taxon>
        <taxon>Embryophyta</taxon>
        <taxon>Tracheophyta</taxon>
        <taxon>Spermatophyta</taxon>
        <taxon>Magnoliopsida</taxon>
        <taxon>eudicotyledons</taxon>
        <taxon>Gunneridae</taxon>
        <taxon>Pentapetalae</taxon>
        <taxon>asterids</taxon>
        <taxon>lamiids</taxon>
        <taxon>Lamiales</taxon>
        <taxon>Lamiaceae</taxon>
        <taxon>Nepetoideae</taxon>
        <taxon>Mentheae</taxon>
        <taxon>Salviinae</taxon>
        <taxon>Salvia</taxon>
        <taxon>Salvia subgen. Calosphace</taxon>
        <taxon>core Calosphace</taxon>
    </lineage>
</organism>
<evidence type="ECO:0000259" key="1">
    <source>
        <dbReference type="SMART" id="SM00516"/>
    </source>
</evidence>
<gene>
    <name evidence="3" type="ORF">SASPL_119032</name>
</gene>
<reference evidence="3" key="2">
    <citation type="submission" date="2020-08" db="EMBL/GenBank/DDBJ databases">
        <title>Plant Genome Project.</title>
        <authorList>
            <person name="Zhang R.-G."/>
        </authorList>
    </citation>
    <scope>NUCLEOTIDE SEQUENCE</scope>
    <source>
        <strain evidence="3">Huo1</strain>
        <tissue evidence="3">Leaf</tissue>
    </source>
</reference>
<dbReference type="SMART" id="SM01100">
    <property type="entry name" value="CRAL_TRIO_N"/>
    <property type="match status" value="1"/>
</dbReference>
<evidence type="ECO:0000259" key="2">
    <source>
        <dbReference type="SMART" id="SM01100"/>
    </source>
</evidence>
<keyword evidence="4" id="KW-1185">Reference proteome</keyword>
<dbReference type="PANTHER" id="PTHR46277:SF3">
    <property type="entry name" value="BINDING PROTEIN, PUTATIVE-RELATED"/>
    <property type="match status" value="1"/>
</dbReference>
<accession>A0A8X8XXU2</accession>
<dbReference type="InterPro" id="IPR001251">
    <property type="entry name" value="CRAL-TRIO_dom"/>
</dbReference>
<dbReference type="AlphaFoldDB" id="A0A8X8XXU2"/>
<dbReference type="InterPro" id="IPR036865">
    <property type="entry name" value="CRAL-TRIO_dom_sf"/>
</dbReference>
<evidence type="ECO:0000313" key="4">
    <source>
        <dbReference type="Proteomes" id="UP000298416"/>
    </source>
</evidence>
<feature type="domain" description="CRAL/TRIO N-terminal" evidence="2">
    <location>
        <begin position="38"/>
        <end position="63"/>
    </location>
</feature>
<dbReference type="InterPro" id="IPR036273">
    <property type="entry name" value="CRAL/TRIO_N_dom_sf"/>
</dbReference>
<dbReference type="SUPFAM" id="SSF52087">
    <property type="entry name" value="CRAL/TRIO domain"/>
    <property type="match status" value="1"/>
</dbReference>
<dbReference type="EMBL" id="PNBA02000006">
    <property type="protein sequence ID" value="KAG6422460.1"/>
    <property type="molecule type" value="Genomic_DNA"/>
</dbReference>
<feature type="domain" description="CRAL-TRIO" evidence="1">
    <location>
        <begin position="81"/>
        <end position="200"/>
    </location>
</feature>
<evidence type="ECO:0000313" key="3">
    <source>
        <dbReference type="EMBL" id="KAG6422460.1"/>
    </source>
</evidence>
<dbReference type="CDD" id="cd00170">
    <property type="entry name" value="SEC14"/>
    <property type="match status" value="1"/>
</dbReference>
<dbReference type="PANTHER" id="PTHR46277">
    <property type="entry name" value="OS03G0850700 PROTEIN"/>
    <property type="match status" value="1"/>
</dbReference>
<reference evidence="3" key="1">
    <citation type="submission" date="2018-01" db="EMBL/GenBank/DDBJ databases">
        <authorList>
            <person name="Mao J.F."/>
        </authorList>
    </citation>
    <scope>NUCLEOTIDE SEQUENCE</scope>
    <source>
        <strain evidence="3">Huo1</strain>
        <tissue evidence="3">Leaf</tissue>
    </source>
</reference>
<name>A0A8X8XXU2_SALSN</name>
<evidence type="ECO:0008006" key="5">
    <source>
        <dbReference type="Google" id="ProtNLM"/>
    </source>
</evidence>